<feature type="transmembrane region" description="Helical" evidence="10">
    <location>
        <begin position="34"/>
        <end position="53"/>
    </location>
</feature>
<evidence type="ECO:0000256" key="4">
    <source>
        <dbReference type="ARBA" id="ARBA00022475"/>
    </source>
</evidence>
<feature type="transmembrane region" description="Helical" evidence="10">
    <location>
        <begin position="85"/>
        <end position="103"/>
    </location>
</feature>
<keyword evidence="7" id="KW-0406">Ion transport</keyword>
<evidence type="ECO:0000259" key="14">
    <source>
        <dbReference type="Pfam" id="PF20501"/>
    </source>
</evidence>
<feature type="transmembrane region" description="Helical" evidence="10">
    <location>
        <begin position="656"/>
        <end position="678"/>
    </location>
</feature>
<reference evidence="15 16" key="1">
    <citation type="submission" date="2016-01" db="EMBL/GenBank/DDBJ databases">
        <authorList>
            <person name="Oliw E.H."/>
        </authorList>
    </citation>
    <scope>NUCLEOTIDE SEQUENCE [LARGE SCALE GENOMIC DNA]</scope>
    <source>
        <strain evidence="15 16">Kerr 14</strain>
    </source>
</reference>
<dbReference type="PANTHER" id="PTHR43373:SF1">
    <property type="entry name" value="NA(+)_H(+) ANTIPORTER SUBUNIT A"/>
    <property type="match status" value="1"/>
</dbReference>
<dbReference type="AlphaFoldDB" id="A0A1S7Q622"/>
<evidence type="ECO:0000256" key="1">
    <source>
        <dbReference type="ARBA" id="ARBA00004651"/>
    </source>
</evidence>
<dbReference type="InterPro" id="IPR001750">
    <property type="entry name" value="ND/Mrp_TM"/>
</dbReference>
<dbReference type="PANTHER" id="PTHR43373">
    <property type="entry name" value="NA(+)/H(+) ANTIPORTER SUBUNIT"/>
    <property type="match status" value="1"/>
</dbReference>
<dbReference type="EMBL" id="FBWC01000014">
    <property type="protein sequence ID" value="CUX31864.1"/>
    <property type="molecule type" value="Genomic_DNA"/>
</dbReference>
<dbReference type="Proteomes" id="UP000191897">
    <property type="component" value="Unassembled WGS sequence"/>
</dbReference>
<dbReference type="InterPro" id="IPR050616">
    <property type="entry name" value="CPA3_Na-H_Antiporter_A"/>
</dbReference>
<feature type="transmembrane region" description="Helical" evidence="10">
    <location>
        <begin position="690"/>
        <end position="708"/>
    </location>
</feature>
<dbReference type="NCBIfam" id="NF009287">
    <property type="entry name" value="PRK12647.1"/>
    <property type="match status" value="1"/>
</dbReference>
<evidence type="ECO:0000256" key="10">
    <source>
        <dbReference type="SAM" id="Phobius"/>
    </source>
</evidence>
<dbReference type="GO" id="GO:0015297">
    <property type="term" value="F:antiporter activity"/>
    <property type="evidence" value="ECO:0007669"/>
    <property type="project" value="UniProtKB-KW"/>
</dbReference>
<keyword evidence="4" id="KW-1003">Cell membrane</keyword>
<keyword evidence="5 9" id="KW-0812">Transmembrane</keyword>
<keyword evidence="2" id="KW-0813">Transport</keyword>
<feature type="domain" description="NADH-Ubiquinone oxidoreductase (complex I) chain 5 N-terminal" evidence="12">
    <location>
        <begin position="70"/>
        <end position="115"/>
    </location>
</feature>
<feature type="transmembrane region" description="Helical" evidence="10">
    <location>
        <begin position="211"/>
        <end position="236"/>
    </location>
</feature>
<feature type="transmembrane region" description="Helical" evidence="10">
    <location>
        <begin position="500"/>
        <end position="521"/>
    </location>
</feature>
<protein>
    <submittedName>
        <fullName evidence="15">Putative monovalent cation/H+ antiporter subunit A</fullName>
    </submittedName>
</protein>
<feature type="transmembrane region" description="Helical" evidence="10">
    <location>
        <begin position="115"/>
        <end position="131"/>
    </location>
</feature>
<dbReference type="Pfam" id="PF13244">
    <property type="entry name" value="MbhD"/>
    <property type="match status" value="1"/>
</dbReference>
<dbReference type="GO" id="GO:0006811">
    <property type="term" value="P:monoatomic ion transport"/>
    <property type="evidence" value="ECO:0007669"/>
    <property type="project" value="UniProtKB-KW"/>
</dbReference>
<feature type="transmembrane region" description="Helical" evidence="10">
    <location>
        <begin position="749"/>
        <end position="767"/>
    </location>
</feature>
<feature type="transmembrane region" description="Helical" evidence="10">
    <location>
        <begin position="604"/>
        <end position="624"/>
    </location>
</feature>
<evidence type="ECO:0000259" key="11">
    <source>
        <dbReference type="Pfam" id="PF00361"/>
    </source>
</evidence>
<feature type="transmembrane region" description="Helical" evidence="10">
    <location>
        <begin position="412"/>
        <end position="432"/>
    </location>
</feature>
<dbReference type="InterPro" id="IPR025383">
    <property type="entry name" value="MrpA_C/MbhD"/>
</dbReference>
<evidence type="ECO:0000256" key="5">
    <source>
        <dbReference type="ARBA" id="ARBA00022692"/>
    </source>
</evidence>
<feature type="transmembrane region" description="Helical" evidence="10">
    <location>
        <begin position="276"/>
        <end position="296"/>
    </location>
</feature>
<evidence type="ECO:0000256" key="2">
    <source>
        <dbReference type="ARBA" id="ARBA00022448"/>
    </source>
</evidence>
<evidence type="ECO:0000256" key="9">
    <source>
        <dbReference type="RuleBase" id="RU000320"/>
    </source>
</evidence>
<feature type="domain" description="MrpA C-terminal/MbhE" evidence="14">
    <location>
        <begin position="690"/>
        <end position="774"/>
    </location>
</feature>
<proteinExistence type="predicted"/>
<evidence type="ECO:0000313" key="15">
    <source>
        <dbReference type="EMBL" id="CUX31864.1"/>
    </source>
</evidence>
<dbReference type="RefSeq" id="WP_080866003.1">
    <property type="nucleotide sequence ID" value="NZ_LT009730.1"/>
</dbReference>
<feature type="transmembrane region" description="Helical" evidence="10">
    <location>
        <begin position="303"/>
        <end position="324"/>
    </location>
</feature>
<feature type="transmembrane region" description="Helical" evidence="10">
    <location>
        <begin position="631"/>
        <end position="650"/>
    </location>
</feature>
<dbReference type="InterPro" id="IPR046806">
    <property type="entry name" value="MrpA_C/MbhE"/>
</dbReference>
<dbReference type="GO" id="GO:0005886">
    <property type="term" value="C:plasma membrane"/>
    <property type="evidence" value="ECO:0007669"/>
    <property type="project" value="UniProtKB-SubCell"/>
</dbReference>
<evidence type="ECO:0000259" key="12">
    <source>
        <dbReference type="Pfam" id="PF00662"/>
    </source>
</evidence>
<dbReference type="InterPro" id="IPR001516">
    <property type="entry name" value="Proton_antipo_N"/>
</dbReference>
<dbReference type="GeneID" id="97363653"/>
<comment type="subcellular location">
    <subcellularLocation>
        <location evidence="1">Cell membrane</location>
        <topology evidence="1">Multi-pass membrane protein</topology>
    </subcellularLocation>
    <subcellularLocation>
        <location evidence="9">Membrane</location>
        <topology evidence="9">Multi-pass membrane protein</topology>
    </subcellularLocation>
</comment>
<dbReference type="Pfam" id="PF00662">
    <property type="entry name" value="Proton_antipo_N"/>
    <property type="match status" value="1"/>
</dbReference>
<sequence>MTSDVTSLTFLSLFLPFLAALAAPALVKRFGHNAAWVLAIAPALAFVHFALMLPEIAAGGVVTGGYAWVPSFNLSFSWFIDGLSLTFALLITGIGLLIVLYAGGYMKGHPQQGRFLCFLLLFMGAMLGVVVSDSLLMLFVFWELTSITSFLLIGFDHERAASRRAALQALVVTGGGGLLLLAGLIFIWDISGITQLSMLVRGGDVLRDSPFYLAALLLVLGGAFTKSAQFPFHFWLPNAMEAPTPVSAYLHSATMVKAGVYLLMRLNPVLGDTAAWQILLPFFGGLTMLTGALLAVRQTDLKLMLAYTTVSSLGLLVMLTGFGSDHAIEAAVLYLVAHSLFKGALFMVAGIIDHETGTRDITKLGGLRKAMPITFAAALAAAISMAGLPPFFGFIAKEEIYYALAHGNPRAVLFAGIAILGNGLMFAVAFAVGLKPFLGKPVKTPKPAHEGPLLLWLGPALLALKGLTIALFSGIAHFYISTPMASAIAGEARPVEISLIPHMGVPLGLSLLTIALGIVLYTQLSAVRSLMVRTFTALGAGPDRGFDVFIEMLVKVSFHITRLIQPGRLEFYVTATFAVIAAVLLVPLFLYGELPSMPSWPRDMPVHELTFIAIAVAGLVAVLTASSRLTAIIALGIQGFAVAVIFLLFGAPDLSFTQFMVETLSVVILTLVMTRLRLSPSDHRGLGQKLLDSTIAIACGTGFALFLMRATQASFDNRLTDFYNTYSKVIAHGANVVNVIIVDFRGTDTLGEIAVVMITGLAILALIRIRPAAAVKGPAKTAKKKGARA</sequence>
<name>A0A1S7Q622_AGRTU</name>
<feature type="domain" description="NADH:quinone oxidoreductase/Mrp antiporter transmembrane" evidence="11">
    <location>
        <begin position="132"/>
        <end position="415"/>
    </location>
</feature>
<feature type="transmembrane region" description="Helical" evidence="10">
    <location>
        <begin position="453"/>
        <end position="480"/>
    </location>
</feature>
<gene>
    <name evidence="15" type="ORF">AGR4C_Cc50500</name>
</gene>
<accession>A0A1S7Q622</accession>
<dbReference type="Pfam" id="PF00361">
    <property type="entry name" value="Proton_antipo_M"/>
    <property type="match status" value="1"/>
</dbReference>
<keyword evidence="8 10" id="KW-0472">Membrane</keyword>
<keyword evidence="6 10" id="KW-1133">Transmembrane helix</keyword>
<organism evidence="15 16">
    <name type="scientific">Agrobacterium tumefaciens str. Kerr 14</name>
    <dbReference type="NCBI Taxonomy" id="1183424"/>
    <lineage>
        <taxon>Bacteria</taxon>
        <taxon>Pseudomonadati</taxon>
        <taxon>Pseudomonadota</taxon>
        <taxon>Alphaproteobacteria</taxon>
        <taxon>Hyphomicrobiales</taxon>
        <taxon>Rhizobiaceae</taxon>
        <taxon>Rhizobium/Agrobacterium group</taxon>
        <taxon>Agrobacterium</taxon>
        <taxon>Agrobacterium tumefaciens complex</taxon>
    </lineage>
</organism>
<evidence type="ECO:0000256" key="7">
    <source>
        <dbReference type="ARBA" id="ARBA00023065"/>
    </source>
</evidence>
<evidence type="ECO:0000256" key="8">
    <source>
        <dbReference type="ARBA" id="ARBA00023136"/>
    </source>
</evidence>
<evidence type="ECO:0000256" key="3">
    <source>
        <dbReference type="ARBA" id="ARBA00022449"/>
    </source>
</evidence>
<feature type="transmembrane region" description="Helical" evidence="10">
    <location>
        <begin position="167"/>
        <end position="191"/>
    </location>
</feature>
<feature type="transmembrane region" description="Helical" evidence="10">
    <location>
        <begin position="571"/>
        <end position="592"/>
    </location>
</feature>
<evidence type="ECO:0000259" key="13">
    <source>
        <dbReference type="Pfam" id="PF13244"/>
    </source>
</evidence>
<dbReference type="Pfam" id="PF20501">
    <property type="entry name" value="MbhE"/>
    <property type="match status" value="1"/>
</dbReference>
<evidence type="ECO:0000313" key="16">
    <source>
        <dbReference type="Proteomes" id="UP000191897"/>
    </source>
</evidence>
<evidence type="ECO:0000256" key="6">
    <source>
        <dbReference type="ARBA" id="ARBA00022989"/>
    </source>
</evidence>
<dbReference type="PRINTS" id="PR01434">
    <property type="entry name" value="NADHDHGNASE5"/>
</dbReference>
<feature type="transmembrane region" description="Helical" evidence="10">
    <location>
        <begin position="330"/>
        <end position="352"/>
    </location>
</feature>
<feature type="domain" description="MrpA C-terminal/MbhD" evidence="13">
    <location>
        <begin position="614"/>
        <end position="677"/>
    </location>
</feature>
<keyword evidence="3" id="KW-0050">Antiport</keyword>
<feature type="transmembrane region" description="Helical" evidence="10">
    <location>
        <begin position="373"/>
        <end position="392"/>
    </location>
</feature>